<keyword evidence="6 7" id="KW-0030">Aminoacyl-tRNA synthetase</keyword>
<dbReference type="PRINTS" id="PR00987">
    <property type="entry name" value="TRNASYNTHGLU"/>
</dbReference>
<protein>
    <submittedName>
        <fullName evidence="9">Glutamyl-Q tRNA(Asp) synthase GluQ</fullName>
        <ecNumber evidence="9">6.1.1.-</ecNumber>
    </submittedName>
</protein>
<reference evidence="9 10" key="1">
    <citation type="journal article" date="2014" name="ISME J.">
        <title>Adaptation of an abundant Roseobacter RCA organism to pelagic systems revealed by genomic and transcriptomic analyses.</title>
        <authorList>
            <person name="Voget S."/>
            <person name="Wemheuer B."/>
            <person name="Brinkhoff T."/>
            <person name="Vollmers J."/>
            <person name="Dietrich S."/>
            <person name="Giebel H.A."/>
            <person name="Beardsley C."/>
            <person name="Sardemann C."/>
            <person name="Bakenhus I."/>
            <person name="Billerbeck S."/>
            <person name="Daniel R."/>
            <person name="Simon M."/>
        </authorList>
    </citation>
    <scope>NUCLEOTIDE SEQUENCE [LARGE SCALE GENOMIC DNA]</scope>
    <source>
        <strain evidence="9 10">RCA23</strain>
    </source>
</reference>
<proteinExistence type="inferred from homology"/>
<dbReference type="InterPro" id="IPR014729">
    <property type="entry name" value="Rossmann-like_a/b/a_fold"/>
</dbReference>
<dbReference type="SUPFAM" id="SSF52374">
    <property type="entry name" value="Nucleotidylyl transferase"/>
    <property type="match status" value="1"/>
</dbReference>
<dbReference type="PROSITE" id="PS00178">
    <property type="entry name" value="AA_TRNA_LIGASE_I"/>
    <property type="match status" value="1"/>
</dbReference>
<dbReference type="GO" id="GO:0005829">
    <property type="term" value="C:cytosol"/>
    <property type="evidence" value="ECO:0007669"/>
    <property type="project" value="TreeGrafter"/>
</dbReference>
<accession>A0AAN0RIZ9</accession>
<dbReference type="PANTHER" id="PTHR43311">
    <property type="entry name" value="GLUTAMATE--TRNA LIGASE"/>
    <property type="match status" value="1"/>
</dbReference>
<dbReference type="PANTHER" id="PTHR43311:SF1">
    <property type="entry name" value="GLUTAMYL-Q TRNA(ASP) SYNTHETASE"/>
    <property type="match status" value="1"/>
</dbReference>
<evidence type="ECO:0000259" key="8">
    <source>
        <dbReference type="Pfam" id="PF00749"/>
    </source>
</evidence>
<evidence type="ECO:0000256" key="1">
    <source>
        <dbReference type="ARBA" id="ARBA00022598"/>
    </source>
</evidence>
<evidence type="ECO:0000256" key="5">
    <source>
        <dbReference type="ARBA" id="ARBA00022840"/>
    </source>
</evidence>
<dbReference type="GO" id="GO:0004818">
    <property type="term" value="F:glutamate-tRNA ligase activity"/>
    <property type="evidence" value="ECO:0007669"/>
    <property type="project" value="TreeGrafter"/>
</dbReference>
<dbReference type="Pfam" id="PF00749">
    <property type="entry name" value="tRNA-synt_1c"/>
    <property type="match status" value="2"/>
</dbReference>
<keyword evidence="1 7" id="KW-0436">Ligase</keyword>
<evidence type="ECO:0000313" key="9">
    <source>
        <dbReference type="EMBL" id="AII87075.1"/>
    </source>
</evidence>
<evidence type="ECO:0000313" key="10">
    <source>
        <dbReference type="Proteomes" id="UP000028680"/>
    </source>
</evidence>
<dbReference type="EMBL" id="CP003984">
    <property type="protein sequence ID" value="AII87075.1"/>
    <property type="molecule type" value="Genomic_DNA"/>
</dbReference>
<keyword evidence="7" id="KW-0648">Protein biosynthesis</keyword>
<keyword evidence="3 7" id="KW-0547">Nucleotide-binding</keyword>
<dbReference type="AlphaFoldDB" id="A0AAN0RIZ9"/>
<dbReference type="InterPro" id="IPR020058">
    <property type="entry name" value="Glu/Gln-tRNA-synth_Ib_cat-dom"/>
</dbReference>
<evidence type="ECO:0000256" key="6">
    <source>
        <dbReference type="ARBA" id="ARBA00023146"/>
    </source>
</evidence>
<organism evidence="9 10">
    <name type="scientific">Planktomarina temperata RCA23</name>
    <dbReference type="NCBI Taxonomy" id="666509"/>
    <lineage>
        <taxon>Bacteria</taxon>
        <taxon>Pseudomonadati</taxon>
        <taxon>Pseudomonadota</taxon>
        <taxon>Alphaproteobacteria</taxon>
        <taxon>Rhodobacterales</taxon>
        <taxon>Paracoccaceae</taxon>
        <taxon>Planktomarina</taxon>
    </lineage>
</organism>
<dbReference type="GO" id="GO:0006424">
    <property type="term" value="P:glutamyl-tRNA aminoacylation"/>
    <property type="evidence" value="ECO:0007669"/>
    <property type="project" value="TreeGrafter"/>
</dbReference>
<dbReference type="Proteomes" id="UP000028680">
    <property type="component" value="Chromosome"/>
</dbReference>
<comment type="similarity">
    <text evidence="7">Belongs to the class-I aminoacyl-tRNA synthetase family.</text>
</comment>
<evidence type="ECO:0000256" key="2">
    <source>
        <dbReference type="ARBA" id="ARBA00022723"/>
    </source>
</evidence>
<evidence type="ECO:0000256" key="7">
    <source>
        <dbReference type="RuleBase" id="RU363037"/>
    </source>
</evidence>
<dbReference type="GO" id="GO:0005524">
    <property type="term" value="F:ATP binding"/>
    <property type="evidence" value="ECO:0007669"/>
    <property type="project" value="UniProtKB-KW"/>
</dbReference>
<evidence type="ECO:0000256" key="3">
    <source>
        <dbReference type="ARBA" id="ARBA00022741"/>
    </source>
</evidence>
<sequence length="289" mass="31262">MIRTRFAPSPTGPLHLGHAYSAITAHDFARRQGGMFLLRIEDLDQSRARPEWEAQIFDDLAWLGLTWDGPVLRQATRSAAYEAALTALLGRGLIYGCKCSRRDIAQAASAPQEGTPPNWGPDGLVYPGTCRPHIAGHLLAGQARRLDMAAALAGCSKIAFQELSDDLITPIDHINNVDHFIDNIGDAVLARSDGAAAYHLAVVVDDAAQDITHVVRGADLLSATPIHALLQHLLGYAKPIYHHHALIRDSNGKRLAKRDDAKAIAKFRSEGASPDDIRAMVGLPTRSNS</sequence>
<feature type="domain" description="Glutamyl/glutaminyl-tRNA synthetase class Ib catalytic" evidence="8">
    <location>
        <begin position="182"/>
        <end position="275"/>
    </location>
</feature>
<feature type="domain" description="Glutamyl/glutaminyl-tRNA synthetase class Ib catalytic" evidence="8">
    <location>
        <begin position="2"/>
        <end position="107"/>
    </location>
</feature>
<dbReference type="EC" id="6.1.1.-" evidence="9"/>
<dbReference type="KEGG" id="ptp:RCA23_c15370"/>
<name>A0AAN0RIZ9_9RHOB</name>
<keyword evidence="4" id="KW-0862">Zinc</keyword>
<dbReference type="InterPro" id="IPR000924">
    <property type="entry name" value="Glu/Gln-tRNA-synth"/>
</dbReference>
<dbReference type="NCBIfam" id="NF004315">
    <property type="entry name" value="PRK05710.1-4"/>
    <property type="match status" value="1"/>
</dbReference>
<keyword evidence="10" id="KW-1185">Reference proteome</keyword>
<keyword evidence="5 7" id="KW-0067">ATP-binding</keyword>
<dbReference type="InterPro" id="IPR049940">
    <property type="entry name" value="GluQ/Sye"/>
</dbReference>
<dbReference type="Gene3D" id="3.40.50.620">
    <property type="entry name" value="HUPs"/>
    <property type="match status" value="1"/>
</dbReference>
<gene>
    <name evidence="9" type="primary">gluQ</name>
    <name evidence="9" type="ORF">RCA23_c15370</name>
</gene>
<dbReference type="InterPro" id="IPR001412">
    <property type="entry name" value="aa-tRNA-synth_I_CS"/>
</dbReference>
<dbReference type="RefSeq" id="WP_169701372.1">
    <property type="nucleotide sequence ID" value="NZ_CP003984.1"/>
</dbReference>
<evidence type="ECO:0000256" key="4">
    <source>
        <dbReference type="ARBA" id="ARBA00022833"/>
    </source>
</evidence>
<keyword evidence="2" id="KW-0479">Metal-binding</keyword>